<evidence type="ECO:0000313" key="4">
    <source>
        <dbReference type="Ensembl" id="ENSGMOP00000035703.1"/>
    </source>
</evidence>
<feature type="compositionally biased region" description="Polar residues" evidence="1">
    <location>
        <begin position="934"/>
        <end position="943"/>
    </location>
</feature>
<feature type="region of interest" description="Disordered" evidence="1">
    <location>
        <begin position="570"/>
        <end position="703"/>
    </location>
</feature>
<feature type="compositionally biased region" description="Polar residues" evidence="1">
    <location>
        <begin position="918"/>
        <end position="927"/>
    </location>
</feature>
<dbReference type="GeneTree" id="ENSGT00390000010767"/>
<dbReference type="CTD" id="9013"/>
<dbReference type="GO" id="GO:0001164">
    <property type="term" value="F:RNA polymerase I core promoter sequence-specific DNA binding"/>
    <property type="evidence" value="ECO:0007669"/>
    <property type="project" value="TreeGrafter"/>
</dbReference>
<feature type="region of interest" description="Disordered" evidence="1">
    <location>
        <begin position="823"/>
        <end position="1120"/>
    </location>
</feature>
<dbReference type="OrthoDB" id="2382881at2759"/>
<feature type="compositionally biased region" description="Polar residues" evidence="1">
    <location>
        <begin position="998"/>
        <end position="1007"/>
    </location>
</feature>
<dbReference type="Pfam" id="PF20641">
    <property type="entry name" value="TAF1C_beta-prop"/>
    <property type="match status" value="1"/>
</dbReference>
<feature type="compositionally biased region" description="Pro residues" evidence="1">
    <location>
        <begin position="1075"/>
        <end position="1089"/>
    </location>
</feature>
<feature type="compositionally biased region" description="Polar residues" evidence="1">
    <location>
        <begin position="1014"/>
        <end position="1037"/>
    </location>
</feature>
<feature type="compositionally biased region" description="Polar residues" evidence="1">
    <location>
        <begin position="886"/>
        <end position="895"/>
    </location>
</feature>
<feature type="compositionally biased region" description="Polar residues" evidence="1">
    <location>
        <begin position="950"/>
        <end position="959"/>
    </location>
</feature>
<name>A0A8C5ARL1_GADMO</name>
<organism evidence="4 5">
    <name type="scientific">Gadus morhua</name>
    <name type="common">Atlantic cod</name>
    <dbReference type="NCBI Taxonomy" id="8049"/>
    <lineage>
        <taxon>Eukaryota</taxon>
        <taxon>Metazoa</taxon>
        <taxon>Chordata</taxon>
        <taxon>Craniata</taxon>
        <taxon>Vertebrata</taxon>
        <taxon>Euteleostomi</taxon>
        <taxon>Actinopterygii</taxon>
        <taxon>Neopterygii</taxon>
        <taxon>Teleostei</taxon>
        <taxon>Neoteleostei</taxon>
        <taxon>Acanthomorphata</taxon>
        <taxon>Zeiogadaria</taxon>
        <taxon>Gadariae</taxon>
        <taxon>Gadiformes</taxon>
        <taxon>Gadoidei</taxon>
        <taxon>Gadidae</taxon>
        <taxon>Gadus</taxon>
    </lineage>
</organism>
<dbReference type="InterPro" id="IPR038801">
    <property type="entry name" value="TAF1C"/>
</dbReference>
<dbReference type="OMA" id="CCRRWLK"/>
<dbReference type="InterPro" id="IPR049090">
    <property type="entry name" value="TAF1C_HB"/>
</dbReference>
<gene>
    <name evidence="4" type="primary">taf1c</name>
</gene>
<dbReference type="InterPro" id="IPR049087">
    <property type="entry name" value="TAF1C_beta-prop"/>
</dbReference>
<keyword evidence="5" id="KW-1185">Reference proteome</keyword>
<dbReference type="Pfam" id="PF20642">
    <property type="entry name" value="TAF1C_HB"/>
    <property type="match status" value="1"/>
</dbReference>
<feature type="compositionally biased region" description="Basic and acidic residues" evidence="1">
    <location>
        <begin position="1043"/>
        <end position="1052"/>
    </location>
</feature>
<dbReference type="PANTHER" id="PTHR15319:SF1">
    <property type="entry name" value="TATA BOX-BINDING PROTEIN-ASSOCIATED FACTOR RNA POLYMERASE I SUBUNIT C"/>
    <property type="match status" value="1"/>
</dbReference>
<dbReference type="RefSeq" id="XP_030198204.1">
    <property type="nucleotide sequence ID" value="XM_030342344.1"/>
</dbReference>
<evidence type="ECO:0000313" key="5">
    <source>
        <dbReference type="Proteomes" id="UP000694546"/>
    </source>
</evidence>
<feature type="domain" description="TAF1C beta-propeller" evidence="2">
    <location>
        <begin position="273"/>
        <end position="409"/>
    </location>
</feature>
<feature type="compositionally biased region" description="Basic residues" evidence="1">
    <location>
        <begin position="824"/>
        <end position="837"/>
    </location>
</feature>
<feature type="compositionally biased region" description="Polar residues" evidence="1">
    <location>
        <begin position="870"/>
        <end position="879"/>
    </location>
</feature>
<feature type="compositionally biased region" description="Polar residues" evidence="1">
    <location>
        <begin position="966"/>
        <end position="975"/>
    </location>
</feature>
<feature type="compositionally biased region" description="Basic residues" evidence="1">
    <location>
        <begin position="1111"/>
        <end position="1120"/>
    </location>
</feature>
<dbReference type="InterPro" id="IPR036322">
    <property type="entry name" value="WD40_repeat_dom_sf"/>
</dbReference>
<dbReference type="SUPFAM" id="SSF50978">
    <property type="entry name" value="WD40 repeat-like"/>
    <property type="match status" value="1"/>
</dbReference>
<reference evidence="4" key="2">
    <citation type="submission" date="2025-09" db="UniProtKB">
        <authorList>
            <consortium name="Ensembl"/>
        </authorList>
    </citation>
    <scope>IDENTIFICATION</scope>
</reference>
<evidence type="ECO:0000259" key="2">
    <source>
        <dbReference type="Pfam" id="PF20641"/>
    </source>
</evidence>
<dbReference type="KEGG" id="gmh:115532516"/>
<feature type="compositionally biased region" description="Low complexity" evidence="1">
    <location>
        <begin position="570"/>
        <end position="580"/>
    </location>
</feature>
<reference evidence="4" key="1">
    <citation type="submission" date="2025-08" db="UniProtKB">
        <authorList>
            <consortium name="Ensembl"/>
        </authorList>
    </citation>
    <scope>IDENTIFICATION</scope>
</reference>
<sequence length="1120" mass="121792">MDYSFPDRLFPTYFSSGPPNCGSKHTAGGWGEYKGILNTSDQGACSEAHLKILPRRRTGGDLWAPSEPLVQPLLPPKPIPPWLLDSSETTDFGQHMEDFYRNHSGDAFGSVGALLQDHFYLGHKRKKSWRSDALSLGWTDGFLSKLEHRKCEYTYLNRRVVAYDNLLRDALHDIPPTLLGGLLQEELQHSGQRLLFSETATGGALAHAALPRDPWLLYAAGPASSLLNFQRVSLRSEEGDGPRLDACRKPTCVDLKGPVRQISVSALLSDCCVAVRSDYLCGVWRFNEVDKPKVLQVITTKQPVTCITASPHVLGEVLLADESGSVHLWTVGKGMTQVRREDSNLYFNASSPWRWCEFSAHPRVMLYGDRTGMELTDARAANAPSFTLFRISRSPQCRSGERVVLGRYLADANPFHHLVTTQYSAYIMDERFPVLPMLKWDHMMQAPPIFAQVLPGHASSSVGGSSSTKVVIGSQSSQEIVMLQYSGGSAEPCVSLGSPQQLLSPRDSLDHLPVQLPHRTEESRRRLAMPAAGMTCFPGRRGGGGGEDSICVLQLTEAGDVFYQVLRPELGAGPDAAGQDPPLPPPGGEAGGRGLSPSQRSAGEPRPGLVAEDTGSEEDMIGPTQPPGGPPPVVPETPERGRGSGSSSEEEGLGGRRSRYQGLEVVVNEEEGQADAATLREKGEVASAARMDRPAPPSARAAEAWRHWLQQLLRCRSADRAQPTARKRRRAKKGAAHDPLTEDRLQSLRRDLGESMLGGSLLLHGATSLPAVAPPRLPDTVRTKAWGDVLSQRLTVSWQGEEQWKAWWSDKLGLNRKERAEALKRRRSRDKARRRSNRSLSGSSLANPGSSWAWSDPDDASSRWSEPGSPRSTVSQSARWSEPGSPRSTVSQSARWSEPGSPRSTVSQSARWSEPGSPRSTVSQSARWSEPGSPRSTVSQSARLSEPGSPRSTVSQSARLSEPGSPRSTVSQSARLSEPGSPRSTVSQSGRWSEPDSPRSTVSQSGRWSEPDSPRSTVSRASQLQHWSPGFSLSGSLPNPKEGPPRHPRLLDVEDDLVPPSSSSQLVAGGSVPSTPRPHTPGPLIPTPRTPRRSQASQAFLGRPGSQTSAVKRKRSQMGF</sequence>
<dbReference type="Proteomes" id="UP000694546">
    <property type="component" value="Chromosome 19"/>
</dbReference>
<feature type="compositionally biased region" description="Basic residues" evidence="1">
    <location>
        <begin position="725"/>
        <end position="734"/>
    </location>
</feature>
<feature type="domain" description="TAF1C helical bundle" evidence="3">
    <location>
        <begin position="683"/>
        <end position="841"/>
    </location>
</feature>
<feature type="compositionally biased region" description="Low complexity" evidence="1">
    <location>
        <begin position="838"/>
        <end position="855"/>
    </location>
</feature>
<proteinExistence type="predicted"/>
<dbReference type="GeneID" id="115532516"/>
<feature type="compositionally biased region" description="Pro residues" evidence="1">
    <location>
        <begin position="624"/>
        <end position="635"/>
    </location>
</feature>
<dbReference type="GO" id="GO:0001650">
    <property type="term" value="C:fibrillar center"/>
    <property type="evidence" value="ECO:0007669"/>
    <property type="project" value="TreeGrafter"/>
</dbReference>
<evidence type="ECO:0000259" key="3">
    <source>
        <dbReference type="Pfam" id="PF20642"/>
    </source>
</evidence>
<dbReference type="Ensembl" id="ENSGMOT00000051628.1">
    <property type="protein sequence ID" value="ENSGMOP00000035703.1"/>
    <property type="gene ID" value="ENSGMOG00000029685.1"/>
</dbReference>
<dbReference type="AlphaFoldDB" id="A0A8C5ARL1"/>
<feature type="region of interest" description="Disordered" evidence="1">
    <location>
        <begin position="716"/>
        <end position="742"/>
    </location>
</feature>
<protein>
    <submittedName>
        <fullName evidence="4">Si:ch1073-170h8.3</fullName>
    </submittedName>
</protein>
<feature type="compositionally biased region" description="Polar residues" evidence="1">
    <location>
        <begin position="982"/>
        <end position="991"/>
    </location>
</feature>
<evidence type="ECO:0000256" key="1">
    <source>
        <dbReference type="SAM" id="MobiDB-lite"/>
    </source>
</evidence>
<dbReference type="PANTHER" id="PTHR15319">
    <property type="entry name" value="TATA BOX-BINDING PROTEIN ASSOCIATED FACTOR RNA POLYMERASE I SUBUNIT C"/>
    <property type="match status" value="1"/>
</dbReference>
<feature type="compositionally biased region" description="Polar residues" evidence="1">
    <location>
        <begin position="902"/>
        <end position="911"/>
    </location>
</feature>
<accession>A0A8C5ARL1</accession>